<dbReference type="EMBL" id="LT985188">
    <property type="protein sequence ID" value="SPD86695.1"/>
    <property type="molecule type" value="Genomic_DNA"/>
</dbReference>
<organism evidence="1 2">
    <name type="scientific">Micropruina glycogenica</name>
    <dbReference type="NCBI Taxonomy" id="75385"/>
    <lineage>
        <taxon>Bacteria</taxon>
        <taxon>Bacillati</taxon>
        <taxon>Actinomycetota</taxon>
        <taxon>Actinomycetes</taxon>
        <taxon>Propionibacteriales</taxon>
        <taxon>Nocardioidaceae</taxon>
        <taxon>Micropruina</taxon>
    </lineage>
</organism>
<evidence type="ECO:0000313" key="1">
    <source>
        <dbReference type="EMBL" id="SPD86695.1"/>
    </source>
</evidence>
<name>A0A2N9JGQ5_9ACTN</name>
<accession>A0A2N9JGQ5</accession>
<gene>
    <name evidence="1" type="ORF">MPLG2_1659</name>
</gene>
<sequence length="120" mass="11821">MITSLVQVPDDPGRTVCFMHALNVARRFLLRPASGSGGVVFVGLGDGDTLGLVDTDALGDTVGEGAVVTGAEAVVDGAGPARAGVRAHPASKARLAAAAAMGASRSRAVRVARLSGAAAD</sequence>
<evidence type="ECO:0000313" key="2">
    <source>
        <dbReference type="Proteomes" id="UP000238164"/>
    </source>
</evidence>
<protein>
    <submittedName>
        <fullName evidence="1">Uncharacterized protein</fullName>
    </submittedName>
</protein>
<dbReference type="Proteomes" id="UP000238164">
    <property type="component" value="Chromosome 1"/>
</dbReference>
<dbReference type="KEGG" id="mgg:MPLG2_1659"/>
<reference evidence="1 2" key="1">
    <citation type="submission" date="2018-02" db="EMBL/GenBank/DDBJ databases">
        <authorList>
            <person name="Cohen D.B."/>
            <person name="Kent A.D."/>
        </authorList>
    </citation>
    <scope>NUCLEOTIDE SEQUENCE [LARGE SCALE GENOMIC DNA]</scope>
    <source>
        <strain evidence="1">1</strain>
    </source>
</reference>
<proteinExistence type="predicted"/>
<keyword evidence="2" id="KW-1185">Reference proteome</keyword>
<dbReference type="AlphaFoldDB" id="A0A2N9JGQ5"/>